<accession>A0A1L9QNK1</accession>
<keyword evidence="2" id="KW-1185">Reference proteome</keyword>
<reference evidence="1" key="1">
    <citation type="submission" date="2016-10" db="EMBL/GenBank/DDBJ databases">
        <title>CRISPR-Cas defence system in Roseofilum reptotaenium: evidence of a bacteriophage-cyanobacterium arms race in the coral black band disease.</title>
        <authorList>
            <person name="Buerger P."/>
            <person name="Wood-Charlson E.M."/>
            <person name="Weynberg K.D."/>
            <person name="Willis B."/>
            <person name="Van Oppen M.J."/>
        </authorList>
    </citation>
    <scope>NUCLEOTIDE SEQUENCE [LARGE SCALE GENOMIC DNA]</scope>
    <source>
        <strain evidence="1">AO1-A</strain>
    </source>
</reference>
<proteinExistence type="predicted"/>
<gene>
    <name evidence="1" type="ORF">BI308_17475</name>
</gene>
<name>A0A1L9QNK1_9CYAN</name>
<sequence>MIDEYEEYVNSCFSRIFPVEVLKRPVYHRMRRKAIASFDFRPTPKAIPEPSVVAPLDLPGTGKFMMNRRGSQSDSSPISMQKYGYLISIIRRNAEIDTESKIVDLFLNWRC</sequence>
<dbReference type="Proteomes" id="UP000183940">
    <property type="component" value="Unassembled WGS sequence"/>
</dbReference>
<protein>
    <submittedName>
        <fullName evidence="1">Uncharacterized protein</fullName>
    </submittedName>
</protein>
<dbReference type="AlphaFoldDB" id="A0A1L9QNK1"/>
<comment type="caution">
    <text evidence="1">The sequence shown here is derived from an EMBL/GenBank/DDBJ whole genome shotgun (WGS) entry which is preliminary data.</text>
</comment>
<evidence type="ECO:0000313" key="2">
    <source>
        <dbReference type="Proteomes" id="UP000183940"/>
    </source>
</evidence>
<evidence type="ECO:0000313" key="1">
    <source>
        <dbReference type="EMBL" id="OJJ24268.1"/>
    </source>
</evidence>
<organism evidence="1 2">
    <name type="scientific">Roseofilum reptotaenium AO1-A</name>
    <dbReference type="NCBI Taxonomy" id="1925591"/>
    <lineage>
        <taxon>Bacteria</taxon>
        <taxon>Bacillati</taxon>
        <taxon>Cyanobacteriota</taxon>
        <taxon>Cyanophyceae</taxon>
        <taxon>Desertifilales</taxon>
        <taxon>Desertifilaceae</taxon>
        <taxon>Roseofilum</taxon>
    </lineage>
</organism>
<dbReference type="EMBL" id="MLAW01000034">
    <property type="protein sequence ID" value="OJJ24268.1"/>
    <property type="molecule type" value="Genomic_DNA"/>
</dbReference>